<dbReference type="SUPFAM" id="SSF49464">
    <property type="entry name" value="Carboxypeptidase regulatory domain-like"/>
    <property type="match status" value="1"/>
</dbReference>
<dbReference type="Pfam" id="PF07715">
    <property type="entry name" value="Plug"/>
    <property type="match status" value="1"/>
</dbReference>
<dbReference type="InterPro" id="IPR036942">
    <property type="entry name" value="Beta-barrel_TonB_sf"/>
</dbReference>
<keyword evidence="3" id="KW-0998">Cell outer membrane</keyword>
<dbReference type="SUPFAM" id="SSF56935">
    <property type="entry name" value="Porins"/>
    <property type="match status" value="1"/>
</dbReference>
<organism evidence="6 7">
    <name type="scientific">Persicobacter psychrovividus</name>
    <dbReference type="NCBI Taxonomy" id="387638"/>
    <lineage>
        <taxon>Bacteria</taxon>
        <taxon>Pseudomonadati</taxon>
        <taxon>Bacteroidota</taxon>
        <taxon>Cytophagia</taxon>
        <taxon>Cytophagales</taxon>
        <taxon>Persicobacteraceae</taxon>
        <taxon>Persicobacter</taxon>
    </lineage>
</organism>
<feature type="domain" description="TonB-dependent receptor plug" evidence="5">
    <location>
        <begin position="143"/>
        <end position="220"/>
    </location>
</feature>
<evidence type="ECO:0000256" key="4">
    <source>
        <dbReference type="SAM" id="SignalP"/>
    </source>
</evidence>
<dbReference type="Pfam" id="PF13715">
    <property type="entry name" value="CarbopepD_reg_2"/>
    <property type="match status" value="1"/>
</dbReference>
<proteinExistence type="predicted"/>
<dbReference type="Gene3D" id="2.170.130.10">
    <property type="entry name" value="TonB-dependent receptor, plug domain"/>
    <property type="match status" value="1"/>
</dbReference>
<keyword evidence="7" id="KW-1185">Reference proteome</keyword>
<gene>
    <name evidence="6" type="ORF">PEPS_17360</name>
</gene>
<dbReference type="RefSeq" id="WP_338396805.1">
    <property type="nucleotide sequence ID" value="NZ_AP025292.1"/>
</dbReference>
<feature type="chain" id="PRO_5045041566" evidence="4">
    <location>
        <begin position="22"/>
        <end position="775"/>
    </location>
</feature>
<name>A0ABN6L8D8_9BACT</name>
<evidence type="ECO:0000256" key="2">
    <source>
        <dbReference type="ARBA" id="ARBA00023136"/>
    </source>
</evidence>
<reference evidence="6 7" key="1">
    <citation type="submission" date="2021-12" db="EMBL/GenBank/DDBJ databases">
        <title>Genome sequencing of bacteria with rrn-lacking chromosome and rrn-plasmid.</title>
        <authorList>
            <person name="Anda M."/>
            <person name="Iwasaki W."/>
        </authorList>
    </citation>
    <scope>NUCLEOTIDE SEQUENCE [LARGE SCALE GENOMIC DNA]</scope>
    <source>
        <strain evidence="6 7">NBRC 101262</strain>
    </source>
</reference>
<accession>A0ABN6L8D8</accession>
<sequence>MNPIKTLLLVLFLALGQAAFAQNFSVSGYLKDGKTGEELPFANVVVKGTTTGVTTNAYGFYTLTLPEGEYELNYQFLGYTTLTKKVSLNKNIKFTAELQPSTKTLEEVVIEGEAANANVVKNEMSVVALSPKSISTVPVLFGEKDILKTIQLMPGVSSTGEGNSGFYVRGGSADQNLIILDEAPVYNASHLLGFFSVFNSDAVKSLKLYKSGIPAQYGGRLSSVLDVKMDNGNDREFGGEGGIGLISSRLTLEGPIKKGKGSFIVSGRRTYADLFLKLSSNEGINQSKLYFYDLNAKANYRLGDNDRVFLSGYFGRDVFGNGDLFGLQWGNGTGTLRWNHLFSDRFFSNSSLIFSNYDYQIGVNSGSTPFTITSGIQDWNFKQDFDYSFANNNLLKFGFNIIHHTFQPGKLAPKEGNFSFNPITVPGREALETGTYVTFEQKLGARLQLNYGLRVSTFSNIGGMTEYQFAPGGETPTDSVTYGNGELYNTQVGIEPRFNANFVIDEQSSVKASYARTYQYLHLLSNSTAGSPTDVWVPTTPIIKPEYADQVALGYFRNFEENKYESSVEVYYKKLYNQIDYKNGAEILLNPFLESQLVFGKGYAYGMELFLKKKYGRFNGWIGYTLSTTRREFKEINDGKPFSARQDRRHDISIVGMYKLNDRWDLSATWVYNTGDAVTFPSGSYVIEDKQVPLYTERNGYRMPSYHRMDFGATFHGKKHEHFESSWNFSVYNLYARYNAYFIRFEDNEQNPEVSDVIQTSLFSLVPAVTYNFKF</sequence>
<dbReference type="EMBL" id="AP025292">
    <property type="protein sequence ID" value="BDC99455.1"/>
    <property type="molecule type" value="Genomic_DNA"/>
</dbReference>
<dbReference type="InterPro" id="IPR012910">
    <property type="entry name" value="Plug_dom"/>
</dbReference>
<dbReference type="Gene3D" id="2.40.170.20">
    <property type="entry name" value="TonB-dependent receptor, beta-barrel domain"/>
    <property type="match status" value="1"/>
</dbReference>
<keyword evidence="2" id="KW-0472">Membrane</keyword>
<comment type="subcellular location">
    <subcellularLocation>
        <location evidence="1">Cell outer membrane</location>
    </subcellularLocation>
</comment>
<dbReference type="Proteomes" id="UP001354989">
    <property type="component" value="Chromosome"/>
</dbReference>
<keyword evidence="6" id="KW-0176">Collagen</keyword>
<evidence type="ECO:0000313" key="7">
    <source>
        <dbReference type="Proteomes" id="UP001354989"/>
    </source>
</evidence>
<evidence type="ECO:0000313" key="6">
    <source>
        <dbReference type="EMBL" id="BDC99455.1"/>
    </source>
</evidence>
<evidence type="ECO:0000259" key="5">
    <source>
        <dbReference type="Pfam" id="PF07715"/>
    </source>
</evidence>
<protein>
    <submittedName>
        <fullName evidence="6">Collagen-binding protein</fullName>
    </submittedName>
</protein>
<evidence type="ECO:0000256" key="1">
    <source>
        <dbReference type="ARBA" id="ARBA00004442"/>
    </source>
</evidence>
<keyword evidence="4" id="KW-0732">Signal</keyword>
<dbReference type="InterPro" id="IPR008969">
    <property type="entry name" value="CarboxyPept-like_regulatory"/>
</dbReference>
<evidence type="ECO:0000256" key="3">
    <source>
        <dbReference type="ARBA" id="ARBA00023237"/>
    </source>
</evidence>
<dbReference type="Gene3D" id="2.60.40.1120">
    <property type="entry name" value="Carboxypeptidase-like, regulatory domain"/>
    <property type="match status" value="1"/>
</dbReference>
<feature type="signal peptide" evidence="4">
    <location>
        <begin position="1"/>
        <end position="21"/>
    </location>
</feature>
<dbReference type="InterPro" id="IPR037066">
    <property type="entry name" value="Plug_dom_sf"/>
</dbReference>